<accession>A0A816J1B5</accession>
<organism evidence="1">
    <name type="scientific">Brassica napus</name>
    <name type="common">Rape</name>
    <dbReference type="NCBI Taxonomy" id="3708"/>
    <lineage>
        <taxon>Eukaryota</taxon>
        <taxon>Viridiplantae</taxon>
        <taxon>Streptophyta</taxon>
        <taxon>Embryophyta</taxon>
        <taxon>Tracheophyta</taxon>
        <taxon>Spermatophyta</taxon>
        <taxon>Magnoliopsida</taxon>
        <taxon>eudicotyledons</taxon>
        <taxon>Gunneridae</taxon>
        <taxon>Pentapetalae</taxon>
        <taxon>rosids</taxon>
        <taxon>malvids</taxon>
        <taxon>Brassicales</taxon>
        <taxon>Brassicaceae</taxon>
        <taxon>Brassiceae</taxon>
        <taxon>Brassica</taxon>
    </lineage>
</organism>
<protein>
    <submittedName>
        <fullName evidence="1">(rape) hypothetical protein</fullName>
    </submittedName>
</protein>
<sequence length="53" mass="6172">KKKRNPIIPKSVCDVAKNNFPCNYEFELLLKDHWCSCFSWIRTTQGSTHRGCA</sequence>
<proteinExistence type="predicted"/>
<feature type="non-terminal residue" evidence="1">
    <location>
        <position position="53"/>
    </location>
</feature>
<name>A0A816J1B5_BRANA</name>
<dbReference type="AlphaFoldDB" id="A0A816J1B5"/>
<reference evidence="1" key="1">
    <citation type="submission" date="2021-01" db="EMBL/GenBank/DDBJ databases">
        <authorList>
            <consortium name="Genoscope - CEA"/>
            <person name="William W."/>
        </authorList>
    </citation>
    <scope>NUCLEOTIDE SEQUENCE</scope>
</reference>
<dbReference type="EMBL" id="HG994373">
    <property type="protein sequence ID" value="CAF1756609.1"/>
    <property type="molecule type" value="Genomic_DNA"/>
</dbReference>
<evidence type="ECO:0000313" key="1">
    <source>
        <dbReference type="EMBL" id="CAF1756609.1"/>
    </source>
</evidence>
<gene>
    <name evidence="1" type="ORF">DARMORV10_C09P42940.1</name>
</gene>
<dbReference type="Proteomes" id="UP001295469">
    <property type="component" value="Chromosome C09"/>
</dbReference>